<feature type="transmembrane region" description="Helical" evidence="1">
    <location>
        <begin position="122"/>
        <end position="141"/>
    </location>
</feature>
<dbReference type="KEGG" id="ail:FLP10_04840"/>
<evidence type="ECO:0008006" key="4">
    <source>
        <dbReference type="Google" id="ProtNLM"/>
    </source>
</evidence>
<organism evidence="2 3">
    <name type="scientific">Agromyces intestinalis</name>
    <dbReference type="NCBI Taxonomy" id="2592652"/>
    <lineage>
        <taxon>Bacteria</taxon>
        <taxon>Bacillati</taxon>
        <taxon>Actinomycetota</taxon>
        <taxon>Actinomycetes</taxon>
        <taxon>Micrococcales</taxon>
        <taxon>Microbacteriaceae</taxon>
        <taxon>Agromyces</taxon>
    </lineage>
</organism>
<keyword evidence="1" id="KW-0472">Membrane</keyword>
<keyword evidence="1" id="KW-1133">Transmembrane helix</keyword>
<protein>
    <recommendedName>
        <fullName evidence="4">DUF998 domain-containing protein</fullName>
    </recommendedName>
</protein>
<keyword evidence="1" id="KW-0812">Transmembrane</keyword>
<feature type="transmembrane region" description="Helical" evidence="1">
    <location>
        <begin position="153"/>
        <end position="175"/>
    </location>
</feature>
<gene>
    <name evidence="2" type="ORF">FLP10_04840</name>
</gene>
<dbReference type="AlphaFoldDB" id="A0A5C1YGE5"/>
<evidence type="ECO:0000256" key="1">
    <source>
        <dbReference type="SAM" id="Phobius"/>
    </source>
</evidence>
<name>A0A5C1YGE5_9MICO</name>
<sequence length="218" mass="22818">MSRRTIARAGGWAAIVGGIVGAASGIALLVVPPAAPPDVFNFPLAPEVFAINQWVFLAHHLVIAFAIWAFWRAGLAGRGRLAATGATLAVGAMTVLAVWEIVAISGTGLPYPGDETAWIDAGYGLCSVVNAIGMILLGVAAARARVLTGPARWSVLAIGVYVFVPNLPLLFAGIVIGRITLSVWMLLFVWLGWGMLRWARAAASDATPNLRRAEVAPA</sequence>
<dbReference type="OrthoDB" id="4964600at2"/>
<reference evidence="2 3" key="1">
    <citation type="submission" date="2019-09" db="EMBL/GenBank/DDBJ databases">
        <title>Genome sequencing of strain KACC 19306.</title>
        <authorList>
            <person name="Heo J."/>
            <person name="Kim S.-J."/>
            <person name="Kim J.-S."/>
            <person name="Hong S.-B."/>
            <person name="Kwon S.-W."/>
        </authorList>
    </citation>
    <scope>NUCLEOTIDE SEQUENCE [LARGE SCALE GENOMIC DNA]</scope>
    <source>
        <strain evidence="2 3">KACC 19306</strain>
    </source>
</reference>
<keyword evidence="3" id="KW-1185">Reference proteome</keyword>
<feature type="transmembrane region" description="Helical" evidence="1">
    <location>
        <begin position="51"/>
        <end position="71"/>
    </location>
</feature>
<feature type="transmembrane region" description="Helical" evidence="1">
    <location>
        <begin position="83"/>
        <end position="102"/>
    </location>
</feature>
<dbReference type="RefSeq" id="WP_149159845.1">
    <property type="nucleotide sequence ID" value="NZ_CP043505.1"/>
</dbReference>
<evidence type="ECO:0000313" key="2">
    <source>
        <dbReference type="EMBL" id="QEO13822.1"/>
    </source>
</evidence>
<feature type="transmembrane region" description="Helical" evidence="1">
    <location>
        <begin position="12"/>
        <end position="31"/>
    </location>
</feature>
<feature type="transmembrane region" description="Helical" evidence="1">
    <location>
        <begin position="181"/>
        <end position="199"/>
    </location>
</feature>
<dbReference type="Proteomes" id="UP000324678">
    <property type="component" value="Chromosome"/>
</dbReference>
<proteinExistence type="predicted"/>
<accession>A0A5C1YGE5</accession>
<dbReference type="EMBL" id="CP043505">
    <property type="protein sequence ID" value="QEO13822.1"/>
    <property type="molecule type" value="Genomic_DNA"/>
</dbReference>
<evidence type="ECO:0000313" key="3">
    <source>
        <dbReference type="Proteomes" id="UP000324678"/>
    </source>
</evidence>